<sequence length="242" mass="26205">MKSLPSWDYDVLIPGSLFFASALCYQNPQMAPSIAFAMLALATIFITPVTKYFTRPATMSLTATVTDAINTITDEKHDEQTEKLFNAIADLISKSVKSSALTATLKESFVASLMDDDLHEATLNTLQRSLVKASENERLRMTVLEVTKKAFVGALNDDDFVRDLMASIVSALVQASKEEELTSSLLEVMTTAVSQALADEAFVQEIRGAVKSTLQDGDLYKAGARGVFAAAFGQGSVNKREG</sequence>
<gene>
    <name evidence="2" type="ORF">SMAR0320_LOCUS11153</name>
</gene>
<keyword evidence="1" id="KW-0812">Transmembrane</keyword>
<accession>A0A6V1AHW6</accession>
<protein>
    <submittedName>
        <fullName evidence="2">Uncharacterized protein</fullName>
    </submittedName>
</protein>
<organism evidence="2">
    <name type="scientific">Skeletonema marinoi</name>
    <dbReference type="NCBI Taxonomy" id="267567"/>
    <lineage>
        <taxon>Eukaryota</taxon>
        <taxon>Sar</taxon>
        <taxon>Stramenopiles</taxon>
        <taxon>Ochrophyta</taxon>
        <taxon>Bacillariophyta</taxon>
        <taxon>Coscinodiscophyceae</taxon>
        <taxon>Thalassiosirophycidae</taxon>
        <taxon>Thalassiosirales</taxon>
        <taxon>Skeletonemataceae</taxon>
        <taxon>Skeletonema</taxon>
        <taxon>Skeletonema marinoi-dohrnii complex</taxon>
    </lineage>
</organism>
<evidence type="ECO:0000256" key="1">
    <source>
        <dbReference type="SAM" id="Phobius"/>
    </source>
</evidence>
<reference evidence="2" key="1">
    <citation type="submission" date="2021-01" db="EMBL/GenBank/DDBJ databases">
        <authorList>
            <person name="Corre E."/>
            <person name="Pelletier E."/>
            <person name="Niang G."/>
            <person name="Scheremetjew M."/>
            <person name="Finn R."/>
            <person name="Kale V."/>
            <person name="Holt S."/>
            <person name="Cochrane G."/>
            <person name="Meng A."/>
            <person name="Brown T."/>
            <person name="Cohen L."/>
        </authorList>
    </citation>
    <scope>NUCLEOTIDE SEQUENCE</scope>
    <source>
        <strain evidence="2">SM1012Den-03</strain>
    </source>
</reference>
<dbReference type="EMBL" id="HBGZ01015608">
    <property type="protein sequence ID" value="CAD9603417.1"/>
    <property type="molecule type" value="Transcribed_RNA"/>
</dbReference>
<keyword evidence="1" id="KW-0472">Membrane</keyword>
<keyword evidence="1" id="KW-1133">Transmembrane helix</keyword>
<proteinExistence type="predicted"/>
<name>A0A6V1AHW6_9STRA</name>
<evidence type="ECO:0000313" key="2">
    <source>
        <dbReference type="EMBL" id="CAD9603417.1"/>
    </source>
</evidence>
<dbReference type="AlphaFoldDB" id="A0A6V1AHW6"/>
<feature type="transmembrane region" description="Helical" evidence="1">
    <location>
        <begin position="34"/>
        <end position="53"/>
    </location>
</feature>